<keyword evidence="1" id="KW-0479">Metal-binding</keyword>
<feature type="binding site" evidence="1">
    <location>
        <position position="146"/>
    </location>
    <ligand>
        <name>Mn(2+)</name>
        <dbReference type="ChEBI" id="CHEBI:29035"/>
        <label>2</label>
    </ligand>
</feature>
<feature type="binding site" evidence="1">
    <location>
        <position position="171"/>
    </location>
    <ligand>
        <name>Mn(2+)</name>
        <dbReference type="ChEBI" id="CHEBI:29035"/>
        <label>2</label>
    </ligand>
</feature>
<reference evidence="2 3" key="1">
    <citation type="journal article" date="2011" name="Stand. Genomic Sci.">
        <title>High quality draft genome sequence of Segniliparus rugosus CDC 945(T)= (ATCC BAA-974(T)).</title>
        <authorList>
            <person name="Earl A.M."/>
            <person name="Desjardins C.A."/>
            <person name="Fitzgerald M.G."/>
            <person name="Arachchi H.M."/>
            <person name="Zeng Q."/>
            <person name="Mehta T."/>
            <person name="Griggs A."/>
            <person name="Birren B.W."/>
            <person name="Toney N.C."/>
            <person name="Carr J."/>
            <person name="Posey J."/>
            <person name="Butler W.R."/>
        </authorList>
    </citation>
    <scope>NUCLEOTIDE SEQUENCE [LARGE SCALE GENOMIC DNA]</scope>
    <source>
        <strain evidence="3">ATCC BAA-974 / DSM 45345 / CCUG 50838 / CIP 108380 / JCM 13579 / CDC 945</strain>
    </source>
</reference>
<dbReference type="NCBIfam" id="TIGR01891">
    <property type="entry name" value="amidohydrolases"/>
    <property type="match status" value="1"/>
</dbReference>
<dbReference type="eggNOG" id="COG1473">
    <property type="taxonomic scope" value="Bacteria"/>
</dbReference>
<dbReference type="InterPro" id="IPR036264">
    <property type="entry name" value="Bact_exopeptidase_dim_dom"/>
</dbReference>
<organism evidence="2 3">
    <name type="scientific">Segniliparus rugosus (strain ATCC BAA-974 / DSM 45345 / CCUG 50838 / CIP 108380 / JCM 13579 / CDC 945)</name>
    <dbReference type="NCBI Taxonomy" id="679197"/>
    <lineage>
        <taxon>Bacteria</taxon>
        <taxon>Bacillati</taxon>
        <taxon>Actinomycetota</taxon>
        <taxon>Actinomycetes</taxon>
        <taxon>Mycobacteriales</taxon>
        <taxon>Segniliparaceae</taxon>
        <taxon>Segniliparus</taxon>
    </lineage>
</organism>
<dbReference type="AlphaFoldDB" id="E5XU17"/>
<dbReference type="PIRSF" id="PIRSF005962">
    <property type="entry name" value="Pept_M20D_amidohydro"/>
    <property type="match status" value="1"/>
</dbReference>
<dbReference type="SUPFAM" id="SSF53187">
    <property type="entry name" value="Zn-dependent exopeptidases"/>
    <property type="match status" value="1"/>
</dbReference>
<gene>
    <name evidence="2" type="ORF">HMPREF9336_02989</name>
</gene>
<keyword evidence="1" id="KW-0464">Manganese</keyword>
<evidence type="ECO:0000256" key="1">
    <source>
        <dbReference type="PIRSR" id="PIRSR005962-1"/>
    </source>
</evidence>
<dbReference type="HOGENOM" id="CLU_023257_0_1_11"/>
<proteinExistence type="predicted"/>
<comment type="caution">
    <text evidence="2">The sequence shown here is derived from an EMBL/GenBank/DDBJ whole genome shotgun (WGS) entry which is preliminary data.</text>
</comment>
<dbReference type="Gene3D" id="3.40.630.10">
    <property type="entry name" value="Zn peptidases"/>
    <property type="match status" value="1"/>
</dbReference>
<name>E5XU17_SEGRC</name>
<dbReference type="Proteomes" id="UP000004816">
    <property type="component" value="Unassembled WGS sequence"/>
</dbReference>
<dbReference type="STRING" id="679197.HMPREF9336_02989"/>
<dbReference type="Gene3D" id="3.30.70.360">
    <property type="match status" value="1"/>
</dbReference>
<keyword evidence="3" id="KW-1185">Reference proteome</keyword>
<dbReference type="CDD" id="cd08014">
    <property type="entry name" value="M20_Acy1-like"/>
    <property type="match status" value="1"/>
</dbReference>
<dbReference type="PANTHER" id="PTHR11014">
    <property type="entry name" value="PEPTIDASE M20 FAMILY MEMBER"/>
    <property type="match status" value="1"/>
</dbReference>
<feature type="binding site" evidence="1">
    <location>
        <position position="111"/>
    </location>
    <ligand>
        <name>Mn(2+)</name>
        <dbReference type="ChEBI" id="CHEBI:29035"/>
        <label>2</label>
    </ligand>
</feature>
<comment type="cofactor">
    <cofactor evidence="1">
        <name>Mn(2+)</name>
        <dbReference type="ChEBI" id="CHEBI:29035"/>
    </cofactor>
    <text evidence="1">The Mn(2+) ion enhances activity.</text>
</comment>
<dbReference type="InterPro" id="IPR017439">
    <property type="entry name" value="Amidohydrolase"/>
</dbReference>
<dbReference type="SUPFAM" id="SSF55031">
    <property type="entry name" value="Bacterial exopeptidase dimerisation domain"/>
    <property type="match status" value="1"/>
</dbReference>
<dbReference type="GO" id="GO:0016787">
    <property type="term" value="F:hydrolase activity"/>
    <property type="evidence" value="ECO:0007669"/>
    <property type="project" value="UniProtKB-KW"/>
</dbReference>
<evidence type="ECO:0000313" key="2">
    <source>
        <dbReference type="EMBL" id="EFV12186.1"/>
    </source>
</evidence>
<dbReference type="Pfam" id="PF01546">
    <property type="entry name" value="Peptidase_M20"/>
    <property type="match status" value="1"/>
</dbReference>
<dbReference type="InterPro" id="IPR002933">
    <property type="entry name" value="Peptidase_M20"/>
</dbReference>
<sequence>MTSTRPVSQLSQRLDSWLAAHGDELVRWRRELHEHPELSRHEHATTAFLEGHLRALGLEPRRLPVGVGLVCDIGPEAGGRVALRADLDALPVAEATGLDFASRVDGVSHACGHDLHTSVLLGTASFLAQQPDLPVGVRLIFQPAEEVMPGGALDVVAAGELNGVERIFAVHCDPHLEVGKVGVKEGAITSAADTIHLTLESPGGHTSRPHLTGDLVYALGTVVTGLPGLLSRRVDPRTGTVVTFGSAHAGSAPNAIPQTGELKGTARTSDYRTWLQLEPVIAELVRDLLAPLGVRHRLRYQRGVPPVVNDPASTALFASAVARLGEHALAETAQSGGGEDFSWYLEEAPGAMARLGVWSGEGPQCDIHQPDFIADERALAVGVRLFAGLVWETATAREQA</sequence>
<evidence type="ECO:0000313" key="3">
    <source>
        <dbReference type="Proteomes" id="UP000004816"/>
    </source>
</evidence>
<dbReference type="GO" id="GO:0046872">
    <property type="term" value="F:metal ion binding"/>
    <property type="evidence" value="ECO:0007669"/>
    <property type="project" value="UniProtKB-KW"/>
</dbReference>
<dbReference type="RefSeq" id="WP_007471648.1">
    <property type="nucleotide sequence ID" value="NZ_KI391953.1"/>
</dbReference>
<feature type="binding site" evidence="1">
    <location>
        <position position="368"/>
    </location>
    <ligand>
        <name>Mn(2+)</name>
        <dbReference type="ChEBI" id="CHEBI:29035"/>
        <label>2</label>
    </ligand>
</feature>
<accession>E5XU17</accession>
<feature type="binding site" evidence="1">
    <location>
        <position position="113"/>
    </location>
    <ligand>
        <name>Mn(2+)</name>
        <dbReference type="ChEBI" id="CHEBI:29035"/>
        <label>2</label>
    </ligand>
</feature>
<protein>
    <submittedName>
        <fullName evidence="2">Amidohydrolase</fullName>
    </submittedName>
</protein>
<dbReference type="EMBL" id="ACZI02000001">
    <property type="protein sequence ID" value="EFV12186.1"/>
    <property type="molecule type" value="Genomic_DNA"/>
</dbReference>
<dbReference type="PANTHER" id="PTHR11014:SF63">
    <property type="entry name" value="METALLOPEPTIDASE, PUTATIVE (AFU_ORTHOLOGUE AFUA_6G09600)-RELATED"/>
    <property type="match status" value="1"/>
</dbReference>